<evidence type="ECO:0000256" key="1">
    <source>
        <dbReference type="ARBA" id="ARBA00022448"/>
    </source>
</evidence>
<feature type="transmembrane region" description="Helical" evidence="6">
    <location>
        <begin position="294"/>
        <end position="312"/>
    </location>
</feature>
<dbReference type="GO" id="GO:0005886">
    <property type="term" value="C:plasma membrane"/>
    <property type="evidence" value="ECO:0007669"/>
    <property type="project" value="InterPro"/>
</dbReference>
<dbReference type="PANTHER" id="PTHR36118:SF1">
    <property type="entry name" value="ION-TRANSLOCATING OXIDOREDUCTASE COMPLEX SUBUNIT G"/>
    <property type="match status" value="1"/>
</dbReference>
<evidence type="ECO:0000313" key="8">
    <source>
        <dbReference type="EMBL" id="RZT96701.1"/>
    </source>
</evidence>
<dbReference type="AlphaFoldDB" id="A0A4Q7VKC7"/>
<keyword evidence="1" id="KW-0813">Transport</keyword>
<keyword evidence="6" id="KW-0812">Transmembrane</keyword>
<protein>
    <submittedName>
        <fullName evidence="8">4Fe-4S binding protein</fullName>
    </submittedName>
</protein>
<dbReference type="PANTHER" id="PTHR36118">
    <property type="entry name" value="ION-TRANSLOCATING OXIDOREDUCTASE COMPLEX SUBUNIT G"/>
    <property type="match status" value="1"/>
</dbReference>
<dbReference type="Pfam" id="PF12801">
    <property type="entry name" value="Fer4_5"/>
    <property type="match status" value="2"/>
</dbReference>
<evidence type="ECO:0000256" key="6">
    <source>
        <dbReference type="SAM" id="Phobius"/>
    </source>
</evidence>
<dbReference type="RefSeq" id="WP_130306739.1">
    <property type="nucleotide sequence ID" value="NZ_SHKN01000001.1"/>
</dbReference>
<dbReference type="Pfam" id="PF04205">
    <property type="entry name" value="FMN_bind"/>
    <property type="match status" value="1"/>
</dbReference>
<evidence type="ECO:0000313" key="9">
    <source>
        <dbReference type="Proteomes" id="UP000293562"/>
    </source>
</evidence>
<evidence type="ECO:0000259" key="7">
    <source>
        <dbReference type="SMART" id="SM00900"/>
    </source>
</evidence>
<gene>
    <name evidence="8" type="ORF">EV201_1344</name>
</gene>
<keyword evidence="6" id="KW-1133">Transmembrane helix</keyword>
<dbReference type="SMART" id="SM00900">
    <property type="entry name" value="FMN_bind"/>
    <property type="match status" value="1"/>
</dbReference>
<keyword evidence="4" id="KW-0288">FMN</keyword>
<sequence>MKHYINGFAYITLTLAFIIGFVKSNNDQQLNKMQLITGNGLSLIKTSDHVYKALSGDKTFGYMAIGESQGYGGPLSMAVLSDKEGKIVGTQLVKNIETMSFLAKLENKKYYDQYVNKNVNDEFDLSKDIEAVSGATVSSLAIANAVRKASYNIAKDELNIATPALNKKWKVSNEEGIILLIFILGSISILFKKKKLRYASLFLGFIFLGFVFNASLSLTHFGRVILGFFPNIHTHLSWWILMAGTFSIIVISGKNVYCSSVCPFHASQILLNKVSGINLKLPTHISKILSKTPLFLLWLSLIIIFISANPTIASYEPFAMLFALEGDGVQWYILPASLIGSLFFSNFFCRFFCPVGGALGWILKKRNQVKKFILSKN</sequence>
<dbReference type="Proteomes" id="UP000293562">
    <property type="component" value="Unassembled WGS sequence"/>
</dbReference>
<dbReference type="GO" id="GO:0010181">
    <property type="term" value="F:FMN binding"/>
    <property type="evidence" value="ECO:0007669"/>
    <property type="project" value="InterPro"/>
</dbReference>
<evidence type="ECO:0000256" key="5">
    <source>
        <dbReference type="ARBA" id="ARBA00022982"/>
    </source>
</evidence>
<dbReference type="OrthoDB" id="9806398at2"/>
<evidence type="ECO:0000256" key="3">
    <source>
        <dbReference type="ARBA" id="ARBA00022630"/>
    </source>
</evidence>
<name>A0A4Q7VKC7_9BACT</name>
<evidence type="ECO:0000256" key="2">
    <source>
        <dbReference type="ARBA" id="ARBA00022553"/>
    </source>
</evidence>
<keyword evidence="2" id="KW-0597">Phosphoprotein</keyword>
<feature type="transmembrane region" description="Helical" evidence="6">
    <location>
        <begin position="236"/>
        <end position="257"/>
    </location>
</feature>
<keyword evidence="5" id="KW-0249">Electron transport</keyword>
<keyword evidence="6" id="KW-0472">Membrane</keyword>
<dbReference type="InterPro" id="IPR007329">
    <property type="entry name" value="FMN-bd"/>
</dbReference>
<dbReference type="GO" id="GO:0022900">
    <property type="term" value="P:electron transport chain"/>
    <property type="evidence" value="ECO:0007669"/>
    <property type="project" value="InterPro"/>
</dbReference>
<dbReference type="InterPro" id="IPR017896">
    <property type="entry name" value="4Fe4S_Fe-S-bd"/>
</dbReference>
<reference evidence="8 9" key="1">
    <citation type="submission" date="2019-02" db="EMBL/GenBank/DDBJ databases">
        <title>Genomic Encyclopedia of Type Strains, Phase IV (KMG-IV): sequencing the most valuable type-strain genomes for metagenomic binning, comparative biology and taxonomic classification.</title>
        <authorList>
            <person name="Goeker M."/>
        </authorList>
    </citation>
    <scope>NUCLEOTIDE SEQUENCE [LARGE SCALE GENOMIC DNA]</scope>
    <source>
        <strain evidence="8 9">DSM 28825</strain>
    </source>
</reference>
<accession>A0A4Q7VKC7</accession>
<organism evidence="8 9">
    <name type="scientific">Ancylomarina subtilis</name>
    <dbReference type="NCBI Taxonomy" id="1639035"/>
    <lineage>
        <taxon>Bacteria</taxon>
        <taxon>Pseudomonadati</taxon>
        <taxon>Bacteroidota</taxon>
        <taxon>Bacteroidia</taxon>
        <taxon>Marinilabiliales</taxon>
        <taxon>Marinifilaceae</taxon>
        <taxon>Ancylomarina</taxon>
    </lineage>
</organism>
<comment type="caution">
    <text evidence="8">The sequence shown here is derived from an EMBL/GenBank/DDBJ whole genome shotgun (WGS) entry which is preliminary data.</text>
</comment>
<feature type="transmembrane region" description="Helical" evidence="6">
    <location>
        <begin position="332"/>
        <end position="363"/>
    </location>
</feature>
<evidence type="ECO:0000256" key="4">
    <source>
        <dbReference type="ARBA" id="ARBA00022643"/>
    </source>
</evidence>
<dbReference type="EMBL" id="SHKN01000001">
    <property type="protein sequence ID" value="RZT96701.1"/>
    <property type="molecule type" value="Genomic_DNA"/>
</dbReference>
<dbReference type="InterPro" id="IPR010209">
    <property type="entry name" value="Ion_transpt_RnfG/RsxG"/>
</dbReference>
<feature type="domain" description="FMN-binding" evidence="7">
    <location>
        <begin position="70"/>
        <end position="153"/>
    </location>
</feature>
<feature type="transmembrane region" description="Helical" evidence="6">
    <location>
        <begin position="198"/>
        <end position="216"/>
    </location>
</feature>
<keyword evidence="3" id="KW-0285">Flavoprotein</keyword>
<keyword evidence="9" id="KW-1185">Reference proteome</keyword>
<dbReference type="GO" id="GO:0009055">
    <property type="term" value="F:electron transfer activity"/>
    <property type="evidence" value="ECO:0007669"/>
    <property type="project" value="InterPro"/>
</dbReference>
<proteinExistence type="predicted"/>